<proteinExistence type="predicted"/>
<accession>A0A671THB3</accession>
<dbReference type="SMART" id="SM00034">
    <property type="entry name" value="CLECT"/>
    <property type="match status" value="1"/>
</dbReference>
<evidence type="ECO:0000256" key="1">
    <source>
        <dbReference type="ARBA" id="ARBA00023157"/>
    </source>
</evidence>
<keyword evidence="1" id="KW-1015">Disulfide bond</keyword>
<sequence>MFPIVKVVLFLSLSLSVFHPVFTQQLDINSRGASNQVLIRTFLKLQRGGCPMFWYRFNGRCYKYVATRLTWADAELYCVSQRANLVSIHSLEEQEFVKTLIKNFDHAEGPTLIGLSDIHKEGRWMWSDGCAVDFVFWNAGEPNNYGGHEHCDCGHNNTGKEFKWNDIQCHQTMPFICASRTGCPLKIRRLCHIHL</sequence>
<feature type="chain" id="PRO_5045742497" description="C-type lectin domain-containing protein" evidence="2">
    <location>
        <begin position="24"/>
        <end position="195"/>
    </location>
</feature>
<dbReference type="PROSITE" id="PS50041">
    <property type="entry name" value="C_TYPE_LECTIN_2"/>
    <property type="match status" value="1"/>
</dbReference>
<reference evidence="4" key="3">
    <citation type="submission" date="2025-09" db="UniProtKB">
        <authorList>
            <consortium name="Ensembl"/>
        </authorList>
    </citation>
    <scope>IDENTIFICATION</scope>
</reference>
<dbReference type="InterPro" id="IPR018378">
    <property type="entry name" value="C-type_lectin_CS"/>
</dbReference>
<protein>
    <recommendedName>
        <fullName evidence="3">C-type lectin domain-containing protein</fullName>
    </recommendedName>
</protein>
<feature type="signal peptide" evidence="2">
    <location>
        <begin position="1"/>
        <end position="23"/>
    </location>
</feature>
<keyword evidence="5" id="KW-1185">Reference proteome</keyword>
<reference evidence="4" key="2">
    <citation type="submission" date="2025-08" db="UniProtKB">
        <authorList>
            <consortium name="Ensembl"/>
        </authorList>
    </citation>
    <scope>IDENTIFICATION</scope>
</reference>
<dbReference type="GeneTree" id="ENSGT00940000162818"/>
<keyword evidence="2" id="KW-0732">Signal</keyword>
<dbReference type="InterPro" id="IPR016186">
    <property type="entry name" value="C-type_lectin-like/link_sf"/>
</dbReference>
<dbReference type="Proteomes" id="UP000472265">
    <property type="component" value="Chromosome 3"/>
</dbReference>
<feature type="domain" description="C-type lectin" evidence="3">
    <location>
        <begin position="57"/>
        <end position="178"/>
    </location>
</feature>
<dbReference type="FunCoup" id="A0A671THB3">
    <property type="interactions" value="802"/>
</dbReference>
<organism evidence="4 5">
    <name type="scientific">Sparus aurata</name>
    <name type="common">Gilthead sea bream</name>
    <dbReference type="NCBI Taxonomy" id="8175"/>
    <lineage>
        <taxon>Eukaryota</taxon>
        <taxon>Metazoa</taxon>
        <taxon>Chordata</taxon>
        <taxon>Craniata</taxon>
        <taxon>Vertebrata</taxon>
        <taxon>Euteleostomi</taxon>
        <taxon>Actinopterygii</taxon>
        <taxon>Neopterygii</taxon>
        <taxon>Teleostei</taxon>
        <taxon>Neoteleostei</taxon>
        <taxon>Acanthomorphata</taxon>
        <taxon>Eupercaria</taxon>
        <taxon>Spariformes</taxon>
        <taxon>Sparidae</taxon>
        <taxon>Sparus</taxon>
    </lineage>
</organism>
<dbReference type="InterPro" id="IPR016187">
    <property type="entry name" value="CTDL_fold"/>
</dbReference>
<evidence type="ECO:0000259" key="3">
    <source>
        <dbReference type="PROSITE" id="PS50041"/>
    </source>
</evidence>
<dbReference type="SUPFAM" id="SSF56436">
    <property type="entry name" value="C-type lectin-like"/>
    <property type="match status" value="1"/>
</dbReference>
<reference evidence="4" key="1">
    <citation type="submission" date="2021-04" db="EMBL/GenBank/DDBJ databases">
        <authorList>
            <consortium name="Wellcome Sanger Institute Data Sharing"/>
        </authorList>
    </citation>
    <scope>NUCLEOTIDE SEQUENCE [LARGE SCALE GENOMIC DNA]</scope>
</reference>
<dbReference type="InterPro" id="IPR001304">
    <property type="entry name" value="C-type_lectin-like"/>
</dbReference>
<evidence type="ECO:0000313" key="4">
    <source>
        <dbReference type="Ensembl" id="ENSSAUP00010000287.1"/>
    </source>
</evidence>
<dbReference type="InterPro" id="IPR050111">
    <property type="entry name" value="C-type_lectin/snaclec_domain"/>
</dbReference>
<dbReference type="PANTHER" id="PTHR22803">
    <property type="entry name" value="MANNOSE, PHOSPHOLIPASE, LECTIN RECEPTOR RELATED"/>
    <property type="match status" value="1"/>
</dbReference>
<dbReference type="AlphaFoldDB" id="A0A671THB3"/>
<name>A0A671THB3_SPAAU</name>
<dbReference type="PRINTS" id="PR01504">
    <property type="entry name" value="PNCREATITSAP"/>
</dbReference>
<dbReference type="OMA" id="FICASRT"/>
<evidence type="ECO:0000256" key="2">
    <source>
        <dbReference type="SAM" id="SignalP"/>
    </source>
</evidence>
<dbReference type="PROSITE" id="PS00615">
    <property type="entry name" value="C_TYPE_LECTIN_1"/>
    <property type="match status" value="1"/>
</dbReference>
<dbReference type="Gene3D" id="3.10.100.10">
    <property type="entry name" value="Mannose-Binding Protein A, subunit A"/>
    <property type="match status" value="1"/>
</dbReference>
<dbReference type="InParanoid" id="A0A671THB3"/>
<dbReference type="Ensembl" id="ENSSAUT00010000301.1">
    <property type="protein sequence ID" value="ENSSAUP00010000287.1"/>
    <property type="gene ID" value="ENSSAUG00010000150.1"/>
</dbReference>
<evidence type="ECO:0000313" key="5">
    <source>
        <dbReference type="Proteomes" id="UP000472265"/>
    </source>
</evidence>
<dbReference type="Pfam" id="PF00059">
    <property type="entry name" value="Lectin_C"/>
    <property type="match status" value="1"/>
</dbReference>